<gene>
    <name evidence="2" type="ORF">GCM10007390_45160</name>
</gene>
<keyword evidence="3" id="KW-1185">Reference proteome</keyword>
<proteinExistence type="predicted"/>
<dbReference type="Proteomes" id="UP000598271">
    <property type="component" value="Unassembled WGS sequence"/>
</dbReference>
<dbReference type="EMBL" id="BMXF01000006">
    <property type="protein sequence ID" value="GHB84889.1"/>
    <property type="molecule type" value="Genomic_DNA"/>
</dbReference>
<feature type="chain" id="PRO_5035149108" evidence="1">
    <location>
        <begin position="20"/>
        <end position="531"/>
    </location>
</feature>
<dbReference type="PROSITE" id="PS51257">
    <property type="entry name" value="PROKAR_LIPOPROTEIN"/>
    <property type="match status" value="1"/>
</dbReference>
<protein>
    <submittedName>
        <fullName evidence="2">Uncharacterized protein</fullName>
    </submittedName>
</protein>
<keyword evidence="1" id="KW-0732">Signal</keyword>
<evidence type="ECO:0000313" key="2">
    <source>
        <dbReference type="EMBL" id="GHB84889.1"/>
    </source>
</evidence>
<name>A0A8J3GCH9_9BACT</name>
<dbReference type="RefSeq" id="WP_189567751.1">
    <property type="nucleotide sequence ID" value="NZ_BMXF01000006.1"/>
</dbReference>
<sequence>MRTKLYFCLLLLSIGSCKTVGVSPNLVPSEPGKAANYWCTWYWQNYLILKGQPVTNPSASEVFTNPAAREEINEETVFGPEGMARVMLPDTRSDYFFLIDHGWQDKSLPGETFFTMIMDTTDFPRYASLAPKDRIRQMNADIKALGWRGLALWVRGNPTDADMRKFVEWSKYAGIEYWKIDGGDTNHFAATRIKDEIYPALTLEHVSGSKGPLNPQWSEPGKPVYPSVYETDNGSLRDLALKIIESTDVFRTYDAAPLLVSATTMQRVHDVLSQTTGNAQYRAMLNIQDDCNIAAALGLLVGVKRHPMKTPRLYKGKDFHFQIAGNRHVDQRLDEMDRLARWQRIAPPMTAGYGTYQASQNFLIDSTAFSESDTWMTDAHGKMVRQSAPAIMARNIDLPEVRFEGLAPYVMASKFPGGATAIATEGRVTAANSWIHPRAAITLTHLEAGKPIGIFGHYKSLTLVFEEDLSAGTTVYAQDLLAEQSADITKKVTLSGKTMTIPGEVIDQVGTASASEGDISAPGLVLKVVKR</sequence>
<organism evidence="2 3">
    <name type="scientific">Persicitalea jodogahamensis</name>
    <dbReference type="NCBI Taxonomy" id="402147"/>
    <lineage>
        <taxon>Bacteria</taxon>
        <taxon>Pseudomonadati</taxon>
        <taxon>Bacteroidota</taxon>
        <taxon>Cytophagia</taxon>
        <taxon>Cytophagales</taxon>
        <taxon>Spirosomataceae</taxon>
        <taxon>Persicitalea</taxon>
    </lineage>
</organism>
<evidence type="ECO:0000313" key="3">
    <source>
        <dbReference type="Proteomes" id="UP000598271"/>
    </source>
</evidence>
<comment type="caution">
    <text evidence="2">The sequence shown here is derived from an EMBL/GenBank/DDBJ whole genome shotgun (WGS) entry which is preliminary data.</text>
</comment>
<reference evidence="2 3" key="1">
    <citation type="journal article" date="2014" name="Int. J. Syst. Evol. Microbiol.">
        <title>Complete genome sequence of Corynebacterium casei LMG S-19264T (=DSM 44701T), isolated from a smear-ripened cheese.</title>
        <authorList>
            <consortium name="US DOE Joint Genome Institute (JGI-PGF)"/>
            <person name="Walter F."/>
            <person name="Albersmeier A."/>
            <person name="Kalinowski J."/>
            <person name="Ruckert C."/>
        </authorList>
    </citation>
    <scope>NUCLEOTIDE SEQUENCE [LARGE SCALE GENOMIC DNA]</scope>
    <source>
        <strain evidence="2 3">KCTC 12866</strain>
    </source>
</reference>
<accession>A0A8J3GCH9</accession>
<dbReference type="AlphaFoldDB" id="A0A8J3GCH9"/>
<feature type="signal peptide" evidence="1">
    <location>
        <begin position="1"/>
        <end position="19"/>
    </location>
</feature>
<evidence type="ECO:0000256" key="1">
    <source>
        <dbReference type="SAM" id="SignalP"/>
    </source>
</evidence>